<dbReference type="PANTHER" id="PTHR33065">
    <property type="entry name" value="OS07G0486400 PROTEIN"/>
    <property type="match status" value="1"/>
</dbReference>
<proteinExistence type="predicted"/>
<protein>
    <recommendedName>
        <fullName evidence="2">DUF6598 domain-containing protein</fullName>
    </recommendedName>
</protein>
<dbReference type="AlphaFoldDB" id="A0AAQ3TBR1"/>
<evidence type="ECO:0000259" key="2">
    <source>
        <dbReference type="Pfam" id="PF20241"/>
    </source>
</evidence>
<name>A0AAQ3TBR1_PASNO</name>
<evidence type="ECO:0000313" key="4">
    <source>
        <dbReference type="Proteomes" id="UP001341281"/>
    </source>
</evidence>
<dbReference type="Pfam" id="PF20241">
    <property type="entry name" value="DUF6598"/>
    <property type="match status" value="1"/>
</dbReference>
<dbReference type="EMBL" id="CP144748">
    <property type="protein sequence ID" value="WVZ70036.1"/>
    <property type="molecule type" value="Genomic_DNA"/>
</dbReference>
<accession>A0AAQ3TBR1</accession>
<feature type="compositionally biased region" description="Basic and acidic residues" evidence="1">
    <location>
        <begin position="54"/>
        <end position="69"/>
    </location>
</feature>
<evidence type="ECO:0000313" key="3">
    <source>
        <dbReference type="EMBL" id="WVZ70036.1"/>
    </source>
</evidence>
<gene>
    <name evidence="3" type="ORF">U9M48_018740</name>
</gene>
<organism evidence="3 4">
    <name type="scientific">Paspalum notatum var. saurae</name>
    <dbReference type="NCBI Taxonomy" id="547442"/>
    <lineage>
        <taxon>Eukaryota</taxon>
        <taxon>Viridiplantae</taxon>
        <taxon>Streptophyta</taxon>
        <taxon>Embryophyta</taxon>
        <taxon>Tracheophyta</taxon>
        <taxon>Spermatophyta</taxon>
        <taxon>Magnoliopsida</taxon>
        <taxon>Liliopsida</taxon>
        <taxon>Poales</taxon>
        <taxon>Poaceae</taxon>
        <taxon>PACMAD clade</taxon>
        <taxon>Panicoideae</taxon>
        <taxon>Andropogonodae</taxon>
        <taxon>Paspaleae</taxon>
        <taxon>Paspalinae</taxon>
        <taxon>Paspalum</taxon>
    </lineage>
</organism>
<feature type="domain" description="DUF6598" evidence="2">
    <location>
        <begin position="94"/>
        <end position="346"/>
    </location>
</feature>
<reference evidence="3 4" key="1">
    <citation type="submission" date="2024-02" db="EMBL/GenBank/DDBJ databases">
        <title>High-quality chromosome-scale genome assembly of Pensacola bahiagrass (Paspalum notatum Flugge var. saurae).</title>
        <authorList>
            <person name="Vega J.M."/>
            <person name="Podio M."/>
            <person name="Orjuela J."/>
            <person name="Siena L.A."/>
            <person name="Pessino S.C."/>
            <person name="Combes M.C."/>
            <person name="Mariac C."/>
            <person name="Albertini E."/>
            <person name="Pupilli F."/>
            <person name="Ortiz J.P.A."/>
            <person name="Leblanc O."/>
        </authorList>
    </citation>
    <scope>NUCLEOTIDE SEQUENCE [LARGE SCALE GENOMIC DNA]</scope>
    <source>
        <strain evidence="3">R1</strain>
        <tissue evidence="3">Leaf</tissue>
    </source>
</reference>
<feature type="region of interest" description="Disordered" evidence="1">
    <location>
        <begin position="1"/>
        <end position="32"/>
    </location>
</feature>
<dbReference type="InterPro" id="IPR046533">
    <property type="entry name" value="DUF6598"/>
</dbReference>
<evidence type="ECO:0000256" key="1">
    <source>
        <dbReference type="SAM" id="MobiDB-lite"/>
    </source>
</evidence>
<feature type="compositionally biased region" description="Basic and acidic residues" evidence="1">
    <location>
        <begin position="7"/>
        <end position="32"/>
    </location>
</feature>
<dbReference type="Proteomes" id="UP001341281">
    <property type="component" value="Chromosome 04"/>
</dbReference>
<dbReference type="PANTHER" id="PTHR33065:SF163">
    <property type="entry name" value="OS05G0112700 PROTEIN"/>
    <property type="match status" value="1"/>
</dbReference>
<sequence>MADEEGELPRYIEEDKEEEAAAAREKRREEGAKWDRDKIRDKFLERHHERMRAYEHECSKYPPPRRLDREEESPEPPMRYLSLGRGGPQLASSANILSIRVVRSAIGYPIHLYGTVFVRDELDHKRVCVFRRDRHNCQSISSKDESLSLTGPYRGLLIFNHIYFEIDLKSKDSGSGDDRKLGKWCLKDSTLASTSKPIRNRFVGKSCAIDLTYAPAHRAVEVAVQFKICEVLRIREKPNGSTAEEWLPFNKKRKEHTEFHGNIVAFIDASPEDIVLYDSQAAGCVIGVGNGGLLKLSRHVFAVPIDHEVSFKIVSHDDQCAIKLFPRISGASSSEEIVGPYKLEVKLVWSALFSPKEDGMPHWMRSYSAGEDCRRWCVV</sequence>
<keyword evidence="4" id="KW-1185">Reference proteome</keyword>
<feature type="region of interest" description="Disordered" evidence="1">
    <location>
        <begin position="54"/>
        <end position="76"/>
    </location>
</feature>